<dbReference type="InterPro" id="IPR013130">
    <property type="entry name" value="Fe3_Rdtase_TM_dom"/>
</dbReference>
<feature type="transmembrane region" description="Helical" evidence="7">
    <location>
        <begin position="85"/>
        <end position="109"/>
    </location>
</feature>
<keyword evidence="7" id="KW-0479">Metal-binding</keyword>
<evidence type="ECO:0000313" key="12">
    <source>
        <dbReference type="Proteomes" id="UP000634647"/>
    </source>
</evidence>
<evidence type="ECO:0000256" key="3">
    <source>
        <dbReference type="ARBA" id="ARBA00022692"/>
    </source>
</evidence>
<evidence type="ECO:0000313" key="11">
    <source>
        <dbReference type="Proteomes" id="UP000199541"/>
    </source>
</evidence>
<dbReference type="Proteomes" id="UP000634647">
    <property type="component" value="Unassembled WGS sequence"/>
</dbReference>
<feature type="transmembrane region" description="Helical" evidence="7">
    <location>
        <begin position="121"/>
        <end position="142"/>
    </location>
</feature>
<dbReference type="Proteomes" id="UP000199541">
    <property type="component" value="Unassembled WGS sequence"/>
</dbReference>
<keyword evidence="11" id="KW-1185">Reference proteome</keyword>
<reference evidence="9" key="1">
    <citation type="journal article" date="2014" name="Int. J. Syst. Evol. Microbiol.">
        <title>Complete genome sequence of Corynebacterium casei LMG S-19264T (=DSM 44701T), isolated from a smear-ripened cheese.</title>
        <authorList>
            <consortium name="US DOE Joint Genome Institute (JGI-PGF)"/>
            <person name="Walter F."/>
            <person name="Albersmeier A."/>
            <person name="Kalinowski J."/>
            <person name="Ruckert C."/>
        </authorList>
    </citation>
    <scope>NUCLEOTIDE SEQUENCE</scope>
    <source>
        <strain evidence="9">CGMCC 1.10859</strain>
    </source>
</reference>
<reference evidence="9" key="3">
    <citation type="submission" date="2023-06" db="EMBL/GenBank/DDBJ databases">
        <authorList>
            <person name="Sun Q."/>
            <person name="Zhou Y."/>
        </authorList>
    </citation>
    <scope>NUCLEOTIDE SEQUENCE</scope>
    <source>
        <strain evidence="9">CGMCC 1.10859</strain>
    </source>
</reference>
<protein>
    <recommendedName>
        <fullName evidence="7">Protein-methionine-sulfoxide reductase heme-binding subunit MsrQ</fullName>
    </recommendedName>
    <alternativeName>
        <fullName evidence="7">Flavocytochrome MsrQ</fullName>
    </alternativeName>
</protein>
<evidence type="ECO:0000256" key="1">
    <source>
        <dbReference type="ARBA" id="ARBA00004141"/>
    </source>
</evidence>
<comment type="subcellular location">
    <subcellularLocation>
        <location evidence="7">Cell membrane</location>
        <topology evidence="7">Multi-pass membrane protein</topology>
    </subcellularLocation>
    <subcellularLocation>
        <location evidence="1">Membrane</location>
        <topology evidence="1">Multi-pass membrane protein</topology>
    </subcellularLocation>
</comment>
<comment type="similarity">
    <text evidence="7">Belongs to the MsrQ family.</text>
</comment>
<keyword evidence="7" id="KW-0249">Electron transport</keyword>
<evidence type="ECO:0000256" key="7">
    <source>
        <dbReference type="HAMAP-Rule" id="MF_01207"/>
    </source>
</evidence>
<dbReference type="GO" id="GO:0016679">
    <property type="term" value="F:oxidoreductase activity, acting on diphenols and related substances as donors"/>
    <property type="evidence" value="ECO:0007669"/>
    <property type="project" value="TreeGrafter"/>
</dbReference>
<evidence type="ECO:0000256" key="2">
    <source>
        <dbReference type="ARBA" id="ARBA00022448"/>
    </source>
</evidence>
<dbReference type="HAMAP" id="MF_01207">
    <property type="entry name" value="MsrQ"/>
    <property type="match status" value="1"/>
</dbReference>
<dbReference type="Pfam" id="PF01794">
    <property type="entry name" value="Ferric_reduct"/>
    <property type="match status" value="1"/>
</dbReference>
<keyword evidence="7" id="KW-0349">Heme</keyword>
<dbReference type="GO" id="GO:0009055">
    <property type="term" value="F:electron transfer activity"/>
    <property type="evidence" value="ECO:0007669"/>
    <property type="project" value="UniProtKB-UniRule"/>
</dbReference>
<proteinExistence type="inferred from homology"/>
<feature type="domain" description="Ferric oxidoreductase" evidence="8">
    <location>
        <begin position="67"/>
        <end position="166"/>
    </location>
</feature>
<dbReference type="PANTHER" id="PTHR36964:SF1">
    <property type="entry name" value="PROTEIN-METHIONINE-SULFOXIDE REDUCTASE HEME-BINDING SUBUNIT MSRQ"/>
    <property type="match status" value="1"/>
</dbReference>
<evidence type="ECO:0000256" key="4">
    <source>
        <dbReference type="ARBA" id="ARBA00022989"/>
    </source>
</evidence>
<evidence type="ECO:0000313" key="9">
    <source>
        <dbReference type="EMBL" id="GHE06021.1"/>
    </source>
</evidence>
<dbReference type="GO" id="GO:0020037">
    <property type="term" value="F:heme binding"/>
    <property type="evidence" value="ECO:0007669"/>
    <property type="project" value="UniProtKB-UniRule"/>
</dbReference>
<dbReference type="RefSeq" id="WP_244521069.1">
    <property type="nucleotide sequence ID" value="NZ_BNAB01000031.1"/>
</dbReference>
<keyword evidence="3 7" id="KW-0812">Transmembrane</keyword>
<comment type="cofactor">
    <cofactor evidence="7">
        <name>FMN</name>
        <dbReference type="ChEBI" id="CHEBI:58210"/>
    </cofactor>
    <text evidence="7">Binds 1 FMN per subunit.</text>
</comment>
<organism evidence="9 12">
    <name type="scientific">Allgaiera indica</name>
    <dbReference type="NCBI Taxonomy" id="765699"/>
    <lineage>
        <taxon>Bacteria</taxon>
        <taxon>Pseudomonadati</taxon>
        <taxon>Pseudomonadota</taxon>
        <taxon>Alphaproteobacteria</taxon>
        <taxon>Rhodobacterales</taxon>
        <taxon>Paracoccaceae</taxon>
        <taxon>Allgaiera</taxon>
    </lineage>
</organism>
<dbReference type="GO" id="GO:0046872">
    <property type="term" value="F:metal ion binding"/>
    <property type="evidence" value="ECO:0007669"/>
    <property type="project" value="UniProtKB-KW"/>
</dbReference>
<reference evidence="10 11" key="2">
    <citation type="submission" date="2016-10" db="EMBL/GenBank/DDBJ databases">
        <authorList>
            <person name="Varghese N."/>
            <person name="Submissions S."/>
        </authorList>
    </citation>
    <scope>NUCLEOTIDE SEQUENCE [LARGE SCALE GENOMIC DNA]</scope>
    <source>
        <strain evidence="10 11">DSM 24802</strain>
    </source>
</reference>
<feature type="transmembrane region" description="Helical" evidence="7">
    <location>
        <begin position="179"/>
        <end position="197"/>
    </location>
</feature>
<accession>A0AAN4UUX2</accession>
<comment type="subunit">
    <text evidence="7">Heterodimer of a catalytic subunit (MsrP) and a heme-binding subunit (MsrQ).</text>
</comment>
<keyword evidence="7" id="KW-1003">Cell membrane</keyword>
<keyword evidence="7" id="KW-0285">Flavoprotein</keyword>
<keyword evidence="2 7" id="KW-0813">Transport</keyword>
<sequence>MMEAVANTMNMTLRRLPPWAVYPLGALPALWIVWLTLTGGIGVDPVAGIEQRLGYDAMYFLIGGLAISPLRRLTGINLIRYRRQIGLVAFAYVVLHMLSWFTLDMGLWWRQALGDLYKRPYLLFGISALVLLVPLAVTSNNASVRRLGPRWRRLHWLVYPAVLLGVVHYLWQFKVIPQSGWFWFGLTLALLGLRLWWGARRRMTAWRPRSKA</sequence>
<dbReference type="GO" id="GO:0005886">
    <property type="term" value="C:plasma membrane"/>
    <property type="evidence" value="ECO:0007669"/>
    <property type="project" value="UniProtKB-SubCell"/>
</dbReference>
<dbReference type="GO" id="GO:0030091">
    <property type="term" value="P:protein repair"/>
    <property type="evidence" value="ECO:0007669"/>
    <property type="project" value="UniProtKB-UniRule"/>
</dbReference>
<comment type="caution">
    <text evidence="9">The sequence shown here is derived from an EMBL/GenBank/DDBJ whole genome shotgun (WGS) entry which is preliminary data.</text>
</comment>
<dbReference type="InterPro" id="IPR022837">
    <property type="entry name" value="MsrQ-like"/>
</dbReference>
<dbReference type="EMBL" id="FNOB01000032">
    <property type="protein sequence ID" value="SDX83198.1"/>
    <property type="molecule type" value="Genomic_DNA"/>
</dbReference>
<feature type="transmembrane region" description="Helical" evidence="7">
    <location>
        <begin position="20"/>
        <end position="37"/>
    </location>
</feature>
<evidence type="ECO:0000313" key="10">
    <source>
        <dbReference type="EMBL" id="SDX83198.1"/>
    </source>
</evidence>
<evidence type="ECO:0000256" key="5">
    <source>
        <dbReference type="ARBA" id="ARBA00023004"/>
    </source>
</evidence>
<keyword evidence="6 7" id="KW-0472">Membrane</keyword>
<evidence type="ECO:0000259" key="8">
    <source>
        <dbReference type="Pfam" id="PF01794"/>
    </source>
</evidence>
<keyword evidence="4 7" id="KW-1133">Transmembrane helix</keyword>
<evidence type="ECO:0000256" key="6">
    <source>
        <dbReference type="ARBA" id="ARBA00023136"/>
    </source>
</evidence>
<dbReference type="AlphaFoldDB" id="A0AAN4UUX2"/>
<comment type="cofactor">
    <cofactor evidence="7">
        <name>heme b</name>
        <dbReference type="ChEBI" id="CHEBI:60344"/>
    </cofactor>
    <text evidence="7">Binds 1 heme b (iron(II)-protoporphyrin IX) group per subunit.</text>
</comment>
<keyword evidence="7" id="KW-0288">FMN</keyword>
<dbReference type="GO" id="GO:0010181">
    <property type="term" value="F:FMN binding"/>
    <property type="evidence" value="ECO:0007669"/>
    <property type="project" value="UniProtKB-UniRule"/>
</dbReference>
<feature type="transmembrane region" description="Helical" evidence="7">
    <location>
        <begin position="57"/>
        <end position="73"/>
    </location>
</feature>
<dbReference type="NCBIfam" id="NF003833">
    <property type="entry name" value="PRK05419.1-5"/>
    <property type="match status" value="1"/>
</dbReference>
<gene>
    <name evidence="7 9" type="primary">msrQ</name>
    <name evidence="9" type="ORF">GCM10008024_39090</name>
    <name evidence="10" type="ORF">SAMN05444006_13225</name>
</gene>
<feature type="transmembrane region" description="Helical" evidence="7">
    <location>
        <begin position="154"/>
        <end position="173"/>
    </location>
</feature>
<comment type="function">
    <text evidence="7">Part of the MsrPQ system that repairs oxidized periplasmic proteins containing methionine sulfoxide residues (Met-O), using respiratory chain electrons. Thus protects these proteins from oxidative-stress damage caused by reactive species of oxygen and chlorine generated by the host defense mechanisms. MsrPQ is essential for the maintenance of envelope integrity under bleach stress, rescuing a wide series of structurally unrelated periplasmic proteins from methionine oxidation. MsrQ provides electrons for reduction to the reductase catalytic subunit MsrP, using the quinone pool of the respiratory chain.</text>
</comment>
<dbReference type="EMBL" id="BNAB01000031">
    <property type="protein sequence ID" value="GHE06021.1"/>
    <property type="molecule type" value="Genomic_DNA"/>
</dbReference>
<keyword evidence="5 7" id="KW-0408">Iron</keyword>
<name>A0AAN4UUX2_9RHOB</name>
<dbReference type="PANTHER" id="PTHR36964">
    <property type="entry name" value="PROTEIN-METHIONINE-SULFOXIDE REDUCTASE HEME-BINDING SUBUNIT MSRQ"/>
    <property type="match status" value="1"/>
</dbReference>